<evidence type="ECO:0000256" key="2">
    <source>
        <dbReference type="ARBA" id="ARBA00023125"/>
    </source>
</evidence>
<evidence type="ECO:0000313" key="5">
    <source>
        <dbReference type="EMBL" id="MDT0377395.1"/>
    </source>
</evidence>
<dbReference type="Pfam" id="PF20240">
    <property type="entry name" value="DUF6597"/>
    <property type="match status" value="1"/>
</dbReference>
<dbReference type="PANTHER" id="PTHR46796:SF15">
    <property type="entry name" value="BLL1074 PROTEIN"/>
    <property type="match status" value="1"/>
</dbReference>
<dbReference type="EMBL" id="JAVREQ010000001">
    <property type="protein sequence ID" value="MDT0377395.1"/>
    <property type="molecule type" value="Genomic_DNA"/>
</dbReference>
<keyword evidence="1" id="KW-0805">Transcription regulation</keyword>
<dbReference type="Gene3D" id="1.10.10.60">
    <property type="entry name" value="Homeodomain-like"/>
    <property type="match status" value="1"/>
</dbReference>
<dbReference type="Proteomes" id="UP001183414">
    <property type="component" value="Unassembled WGS sequence"/>
</dbReference>
<dbReference type="PROSITE" id="PS00041">
    <property type="entry name" value="HTH_ARAC_FAMILY_1"/>
    <property type="match status" value="1"/>
</dbReference>
<dbReference type="SMART" id="SM00342">
    <property type="entry name" value="HTH_ARAC"/>
    <property type="match status" value="1"/>
</dbReference>
<accession>A0ABU2NKV3</accession>
<comment type="caution">
    <text evidence="5">The sequence shown here is derived from an EMBL/GenBank/DDBJ whole genome shotgun (WGS) entry which is preliminary data.</text>
</comment>
<sequence>MYSERGSRLGGGTVVWSRTVPGTATTGLVLPDGCMDLIWNDGLLVAGPDTTGHATRETPGTRWTGVRFAPGTGPAVFGVPAHELRDRRVPLDALWPEREVRLFAERVAAAPDPGAVLETAAWRSERPDPLCAPLVAALRRGLGVAAAADAAGLSERQLRRRSLDAFGYGPKTLARVLRMRRALRLAEAGTPFAEVAATAGYADQAHLAREVRALTGWTLSRLLARR</sequence>
<organism evidence="5 6">
    <name type="scientific">Streptomyces hazeniae</name>
    <dbReference type="NCBI Taxonomy" id="3075538"/>
    <lineage>
        <taxon>Bacteria</taxon>
        <taxon>Bacillati</taxon>
        <taxon>Actinomycetota</taxon>
        <taxon>Actinomycetes</taxon>
        <taxon>Kitasatosporales</taxon>
        <taxon>Streptomycetaceae</taxon>
        <taxon>Streptomyces</taxon>
    </lineage>
</organism>
<proteinExistence type="predicted"/>
<feature type="domain" description="HTH araC/xylS-type" evidence="4">
    <location>
        <begin position="128"/>
        <end position="225"/>
    </location>
</feature>
<dbReference type="InterPro" id="IPR018062">
    <property type="entry name" value="HTH_AraC-typ_CS"/>
</dbReference>
<reference evidence="6" key="1">
    <citation type="submission" date="2023-07" db="EMBL/GenBank/DDBJ databases">
        <title>30 novel species of actinomycetes from the DSMZ collection.</title>
        <authorList>
            <person name="Nouioui I."/>
        </authorList>
    </citation>
    <scope>NUCLEOTIDE SEQUENCE [LARGE SCALE GENOMIC DNA]</scope>
    <source>
        <strain evidence="6">DSM 42041</strain>
    </source>
</reference>
<dbReference type="PROSITE" id="PS01124">
    <property type="entry name" value="HTH_ARAC_FAMILY_2"/>
    <property type="match status" value="1"/>
</dbReference>
<evidence type="ECO:0000259" key="4">
    <source>
        <dbReference type="PROSITE" id="PS01124"/>
    </source>
</evidence>
<evidence type="ECO:0000256" key="3">
    <source>
        <dbReference type="ARBA" id="ARBA00023163"/>
    </source>
</evidence>
<gene>
    <name evidence="5" type="ORF">RM572_01225</name>
</gene>
<dbReference type="InterPro" id="IPR050204">
    <property type="entry name" value="AraC_XylS_family_regulators"/>
</dbReference>
<protein>
    <submittedName>
        <fullName evidence="5">Helix-turn-helix domain-containing protein</fullName>
    </submittedName>
</protein>
<dbReference type="Pfam" id="PF12833">
    <property type="entry name" value="HTH_18"/>
    <property type="match status" value="1"/>
</dbReference>
<keyword evidence="3" id="KW-0804">Transcription</keyword>
<evidence type="ECO:0000256" key="1">
    <source>
        <dbReference type="ARBA" id="ARBA00023015"/>
    </source>
</evidence>
<dbReference type="RefSeq" id="WP_311671387.1">
    <property type="nucleotide sequence ID" value="NZ_JAVREQ010000001.1"/>
</dbReference>
<evidence type="ECO:0000313" key="6">
    <source>
        <dbReference type="Proteomes" id="UP001183414"/>
    </source>
</evidence>
<keyword evidence="6" id="KW-1185">Reference proteome</keyword>
<dbReference type="InterPro" id="IPR046532">
    <property type="entry name" value="DUF6597"/>
</dbReference>
<dbReference type="InterPro" id="IPR018060">
    <property type="entry name" value="HTH_AraC"/>
</dbReference>
<dbReference type="PANTHER" id="PTHR46796">
    <property type="entry name" value="HTH-TYPE TRANSCRIPTIONAL ACTIVATOR RHAS-RELATED"/>
    <property type="match status" value="1"/>
</dbReference>
<name>A0ABU2NKV3_9ACTN</name>
<keyword evidence="2" id="KW-0238">DNA-binding</keyword>